<protein>
    <submittedName>
        <fullName evidence="1">Uncharacterized protein</fullName>
    </submittedName>
</protein>
<name>A0A2W5UUL1_9BACT</name>
<proteinExistence type="predicted"/>
<comment type="caution">
    <text evidence="1">The sequence shown here is derived from an EMBL/GenBank/DDBJ whole genome shotgun (WGS) entry which is preliminary data.</text>
</comment>
<organism evidence="1 2">
    <name type="scientific">Archangium gephyra</name>
    <dbReference type="NCBI Taxonomy" id="48"/>
    <lineage>
        <taxon>Bacteria</taxon>
        <taxon>Pseudomonadati</taxon>
        <taxon>Myxococcota</taxon>
        <taxon>Myxococcia</taxon>
        <taxon>Myxococcales</taxon>
        <taxon>Cystobacterineae</taxon>
        <taxon>Archangiaceae</taxon>
        <taxon>Archangium</taxon>
    </lineage>
</organism>
<evidence type="ECO:0000313" key="1">
    <source>
        <dbReference type="EMBL" id="PZR12878.1"/>
    </source>
</evidence>
<reference evidence="1 2" key="1">
    <citation type="submission" date="2017-08" db="EMBL/GenBank/DDBJ databases">
        <title>Infants hospitalized years apart are colonized by the same room-sourced microbial strains.</title>
        <authorList>
            <person name="Brooks B."/>
            <person name="Olm M.R."/>
            <person name="Firek B.A."/>
            <person name="Baker R."/>
            <person name="Thomas B.C."/>
            <person name="Morowitz M.J."/>
            <person name="Banfield J.F."/>
        </authorList>
    </citation>
    <scope>NUCLEOTIDE SEQUENCE [LARGE SCALE GENOMIC DNA]</scope>
    <source>
        <strain evidence="1">S2_003_000_R2_14</strain>
    </source>
</reference>
<accession>A0A2W5UUL1</accession>
<evidence type="ECO:0000313" key="2">
    <source>
        <dbReference type="Proteomes" id="UP000249061"/>
    </source>
</evidence>
<sequence length="176" mass="18814">MSLVIVVAAGCGVGGASPRSLSSSQALISTAEWLEFEAPQVRVELFRDVARQSAIQAGTRGAVLFPMNLNGEFVAAPALDPATDLLGPTDAGAPWDLQFENRGDRFSDDRRDAFQGLSEREAAEQIARSLLTLWNVKVDGPVTVVRVPGAPYAAAWIDGELRLNPSFVYMAAAPTR</sequence>
<gene>
    <name evidence="1" type="ORF">DI536_14200</name>
</gene>
<dbReference type="Proteomes" id="UP000249061">
    <property type="component" value="Unassembled WGS sequence"/>
</dbReference>
<dbReference type="EMBL" id="QFQP01000011">
    <property type="protein sequence ID" value="PZR12878.1"/>
    <property type="molecule type" value="Genomic_DNA"/>
</dbReference>
<dbReference type="AlphaFoldDB" id="A0A2W5UUL1"/>